<dbReference type="Gene3D" id="3.50.50.60">
    <property type="entry name" value="FAD/NAD(P)-binding domain"/>
    <property type="match status" value="1"/>
</dbReference>
<dbReference type="HOGENOM" id="CLU_036034_0_0_4"/>
<dbReference type="PANTHER" id="PTHR16128:SF5">
    <property type="entry name" value="FAD_NAD(P)-BINDING OXIDOREDUCTASE FAMILY PROTEIN"/>
    <property type="match status" value="1"/>
</dbReference>
<dbReference type="OrthoDB" id="5792777at2"/>
<dbReference type="PANTHER" id="PTHR16128">
    <property type="entry name" value="FAD/NAD(P)-BINDING OXIDOREDUCTASE FAMILY PROTEIN"/>
    <property type="match status" value="1"/>
</dbReference>
<dbReference type="GO" id="GO:0008767">
    <property type="term" value="F:UDP-galactopyranose mutase activity"/>
    <property type="evidence" value="ECO:0007669"/>
    <property type="project" value="UniProtKB-EC"/>
</dbReference>
<keyword evidence="2" id="KW-0413">Isomerase</keyword>
<dbReference type="SUPFAM" id="SSF51905">
    <property type="entry name" value="FAD/NAD(P)-binding domain"/>
    <property type="match status" value="1"/>
</dbReference>
<dbReference type="Proteomes" id="UP000008332">
    <property type="component" value="Chromosome"/>
</dbReference>
<dbReference type="Pfam" id="PF13450">
    <property type="entry name" value="NAD_binding_8"/>
    <property type="match status" value="1"/>
</dbReference>
<dbReference type="GO" id="GO:0016491">
    <property type="term" value="F:oxidoreductase activity"/>
    <property type="evidence" value="ECO:0007669"/>
    <property type="project" value="InterPro"/>
</dbReference>
<dbReference type="Gene3D" id="3.90.660.10">
    <property type="match status" value="1"/>
</dbReference>
<dbReference type="EMBL" id="CP000267">
    <property type="protein sequence ID" value="ABD69632.1"/>
    <property type="molecule type" value="Genomic_DNA"/>
</dbReference>
<sequence length="351" mass="37953">MNQSRLQSQNIAIIGAGMAGVACARTLVQAGHKVTLLEKSSGVGGRMATRSTAFGTFDTGAQYFTVRDPRFARALATVPGVCKTWSANTIRVLDAHGQVAATDFPAAETHWVPTPGMNALVSRWAQPLLDQHSVELETRVTQLSRDAVHPHQWQLHTEGQDGAQHVFSGFDAVLLAIPAEQARLLLETSPQADGLARQIDRVDAAPCWTLMLAFPQAMQPDLSALGPQWNAARSTHHRIAWLARESSKPGRGSVERWTVQASAAWSQEHLQDDAARVQAKLLKAFTEVTGIRAEPAHIDTQRWLYAKTTAPLGKSHVWDAGAGLGVCGDWCLGDRVENAFVSGLELALAVV</sequence>
<keyword evidence="3" id="KW-1185">Reference proteome</keyword>
<accession>Q21X71</accession>
<dbReference type="RefSeq" id="WP_011464200.1">
    <property type="nucleotide sequence ID" value="NC_007908.1"/>
</dbReference>
<dbReference type="Pfam" id="PF01593">
    <property type="entry name" value="Amino_oxidase"/>
    <property type="match status" value="1"/>
</dbReference>
<dbReference type="InterPro" id="IPR036188">
    <property type="entry name" value="FAD/NAD-bd_sf"/>
</dbReference>
<dbReference type="AlphaFoldDB" id="Q21X71"/>
<organism evidence="2 3">
    <name type="scientific">Albidiferax ferrireducens (strain ATCC BAA-621 / DSM 15236 / T118)</name>
    <name type="common">Rhodoferax ferrireducens</name>
    <dbReference type="NCBI Taxonomy" id="338969"/>
    <lineage>
        <taxon>Bacteria</taxon>
        <taxon>Pseudomonadati</taxon>
        <taxon>Pseudomonadota</taxon>
        <taxon>Betaproteobacteria</taxon>
        <taxon>Burkholderiales</taxon>
        <taxon>Comamonadaceae</taxon>
        <taxon>Rhodoferax</taxon>
    </lineage>
</organism>
<evidence type="ECO:0000313" key="3">
    <source>
        <dbReference type="Proteomes" id="UP000008332"/>
    </source>
</evidence>
<name>Q21X71_ALBFT</name>
<dbReference type="eggNOG" id="COG3380">
    <property type="taxonomic scope" value="Bacteria"/>
</dbReference>
<dbReference type="KEGG" id="rfr:Rfer_1906"/>
<proteinExistence type="predicted"/>
<dbReference type="InterPro" id="IPR002937">
    <property type="entry name" value="Amino_oxidase"/>
</dbReference>
<dbReference type="PRINTS" id="PR00419">
    <property type="entry name" value="ADXRDTASE"/>
</dbReference>
<gene>
    <name evidence="2" type="ordered locus">Rfer_1906</name>
</gene>
<protein>
    <submittedName>
        <fullName evidence="2">UDP-galactopyranose mutase</fullName>
        <ecNumber evidence="2">5.4.99.9</ecNumber>
    </submittedName>
</protein>
<dbReference type="PROSITE" id="PS51257">
    <property type="entry name" value="PROKAR_LIPOPROTEIN"/>
    <property type="match status" value="1"/>
</dbReference>
<evidence type="ECO:0000259" key="1">
    <source>
        <dbReference type="Pfam" id="PF01593"/>
    </source>
</evidence>
<reference evidence="3" key="1">
    <citation type="submission" date="2006-02" db="EMBL/GenBank/DDBJ databases">
        <title>Complete sequence of chromosome of Rhodoferax ferrireducens DSM 15236.</title>
        <authorList>
            <person name="Copeland A."/>
            <person name="Lucas S."/>
            <person name="Lapidus A."/>
            <person name="Barry K."/>
            <person name="Detter J.C."/>
            <person name="Glavina del Rio T."/>
            <person name="Hammon N."/>
            <person name="Israni S."/>
            <person name="Pitluck S."/>
            <person name="Brettin T."/>
            <person name="Bruce D."/>
            <person name="Han C."/>
            <person name="Tapia R."/>
            <person name="Gilna P."/>
            <person name="Kiss H."/>
            <person name="Schmutz J."/>
            <person name="Larimer F."/>
            <person name="Land M."/>
            <person name="Kyrpides N."/>
            <person name="Ivanova N."/>
            <person name="Richardson P."/>
        </authorList>
    </citation>
    <scope>NUCLEOTIDE SEQUENCE [LARGE SCALE GENOMIC DNA]</scope>
    <source>
        <strain evidence="3">ATCC BAA-621 / DSM 15236 / T118</strain>
    </source>
</reference>
<evidence type="ECO:0000313" key="2">
    <source>
        <dbReference type="EMBL" id="ABD69632.1"/>
    </source>
</evidence>
<dbReference type="EC" id="5.4.99.9" evidence="2"/>
<feature type="domain" description="Amine oxidase" evidence="1">
    <location>
        <begin position="108"/>
        <end position="346"/>
    </location>
</feature>
<dbReference type="STRING" id="338969.Rfer_1906"/>